<evidence type="ECO:0000256" key="3">
    <source>
        <dbReference type="ARBA" id="ARBA00023180"/>
    </source>
</evidence>
<evidence type="ECO:0000259" key="4">
    <source>
        <dbReference type="Pfam" id="PF03712"/>
    </source>
</evidence>
<reference evidence="5" key="1">
    <citation type="journal article" date="2010" name="Science">
        <title>Plasticity of animal genome architecture unmasked by rapid evolution of a pelagic tunicate.</title>
        <authorList>
            <person name="Denoeud F."/>
            <person name="Henriet S."/>
            <person name="Mungpakdee S."/>
            <person name="Aury J.M."/>
            <person name="Da Silva C."/>
            <person name="Brinkmann H."/>
            <person name="Mikhaleva J."/>
            <person name="Olsen L.C."/>
            <person name="Jubin C."/>
            <person name="Canestro C."/>
            <person name="Bouquet J.M."/>
            <person name="Danks G."/>
            <person name="Poulain J."/>
            <person name="Campsteijn C."/>
            <person name="Adamski M."/>
            <person name="Cross I."/>
            <person name="Yadetie F."/>
            <person name="Muffato M."/>
            <person name="Louis A."/>
            <person name="Butcher S."/>
            <person name="Tsagkogeorga G."/>
            <person name="Konrad A."/>
            <person name="Singh S."/>
            <person name="Jensen M.F."/>
            <person name="Cong E.H."/>
            <person name="Eikeseth-Otteraa H."/>
            <person name="Noel B."/>
            <person name="Anthouard V."/>
            <person name="Porcel B.M."/>
            <person name="Kachouri-Lafond R."/>
            <person name="Nishino A."/>
            <person name="Ugolini M."/>
            <person name="Chourrout P."/>
            <person name="Nishida H."/>
            <person name="Aasland R."/>
            <person name="Huzurbazar S."/>
            <person name="Westhof E."/>
            <person name="Delsuc F."/>
            <person name="Lehrach H."/>
            <person name="Reinhardt R."/>
            <person name="Weissenbach J."/>
            <person name="Roy S.W."/>
            <person name="Artiguenave F."/>
            <person name="Postlethwait J.H."/>
            <person name="Manak J.R."/>
            <person name="Thompson E.M."/>
            <person name="Jaillon O."/>
            <person name="Du Pasquier L."/>
            <person name="Boudinot P."/>
            <person name="Liberles D.A."/>
            <person name="Volff J.N."/>
            <person name="Philippe H."/>
            <person name="Lenhard B."/>
            <person name="Roest Crollius H."/>
            <person name="Wincker P."/>
            <person name="Chourrout D."/>
        </authorList>
    </citation>
    <scope>NUCLEOTIDE SEQUENCE [LARGE SCALE GENOMIC DNA]</scope>
</reference>
<dbReference type="Gene3D" id="2.60.120.310">
    <property type="entry name" value="Copper type II, ascorbate-dependent monooxygenase, N-terminal domain"/>
    <property type="match status" value="1"/>
</dbReference>
<dbReference type="InterPro" id="IPR008977">
    <property type="entry name" value="PHM/PNGase_F_dom_sf"/>
</dbReference>
<evidence type="ECO:0000313" key="6">
    <source>
        <dbReference type="Proteomes" id="UP000001307"/>
    </source>
</evidence>
<dbReference type="Proteomes" id="UP000001307">
    <property type="component" value="Unassembled WGS sequence"/>
</dbReference>
<dbReference type="SUPFAM" id="SSF49742">
    <property type="entry name" value="PHM/PNGase F"/>
    <property type="match status" value="2"/>
</dbReference>
<dbReference type="InterPro" id="IPR036939">
    <property type="entry name" value="Cu2_ascorb_mOase_N_sf"/>
</dbReference>
<proteinExistence type="predicted"/>
<dbReference type="Pfam" id="PF03712">
    <property type="entry name" value="Cu2_monoox_C"/>
    <property type="match status" value="1"/>
</dbReference>
<protein>
    <recommendedName>
        <fullName evidence="4">Copper type II ascorbate-dependent monooxygenase C-terminal domain-containing protein</fullName>
    </recommendedName>
</protein>
<organism evidence="5">
    <name type="scientific">Oikopleura dioica</name>
    <name type="common">Tunicate</name>
    <dbReference type="NCBI Taxonomy" id="34765"/>
    <lineage>
        <taxon>Eukaryota</taxon>
        <taxon>Metazoa</taxon>
        <taxon>Chordata</taxon>
        <taxon>Tunicata</taxon>
        <taxon>Appendicularia</taxon>
        <taxon>Copelata</taxon>
        <taxon>Oikopleuridae</taxon>
        <taxon>Oikopleura</taxon>
    </lineage>
</organism>
<keyword evidence="2" id="KW-1015">Disulfide bond</keyword>
<dbReference type="OrthoDB" id="10044505at2759"/>
<evidence type="ECO:0000313" key="5">
    <source>
        <dbReference type="EMBL" id="CBY06867.1"/>
    </source>
</evidence>
<dbReference type="PANTHER" id="PTHR10680:SF14">
    <property type="entry name" value="PEPTIDYL-GLYCINE ALPHA-AMIDATING MONOOXYGENASE"/>
    <property type="match status" value="1"/>
</dbReference>
<dbReference type="InterPro" id="IPR024548">
    <property type="entry name" value="Cu2_monoox_C"/>
</dbReference>
<dbReference type="InParanoid" id="E4WT62"/>
<keyword evidence="1" id="KW-0732">Signal</keyword>
<dbReference type="EMBL" id="FN653016">
    <property type="protein sequence ID" value="CBY06867.1"/>
    <property type="molecule type" value="Genomic_DNA"/>
</dbReference>
<evidence type="ECO:0000256" key="1">
    <source>
        <dbReference type="ARBA" id="ARBA00022729"/>
    </source>
</evidence>
<keyword evidence="3" id="KW-0325">Glycoprotein</keyword>
<accession>E4WT62</accession>
<dbReference type="GO" id="GO:0005576">
    <property type="term" value="C:extracellular region"/>
    <property type="evidence" value="ECO:0007669"/>
    <property type="project" value="TreeGrafter"/>
</dbReference>
<dbReference type="InterPro" id="IPR014784">
    <property type="entry name" value="Cu2_ascorb_mOase-like_C"/>
</dbReference>
<dbReference type="GO" id="GO:0005507">
    <property type="term" value="F:copper ion binding"/>
    <property type="evidence" value="ECO:0007669"/>
    <property type="project" value="InterPro"/>
</dbReference>
<dbReference type="AlphaFoldDB" id="E4WT62"/>
<keyword evidence="6" id="KW-1185">Reference proteome</keyword>
<dbReference type="PANTHER" id="PTHR10680">
    <property type="entry name" value="PEPTIDYL-GLYCINE ALPHA-AMIDATING MONOOXYGENASE"/>
    <property type="match status" value="1"/>
</dbReference>
<dbReference type="GO" id="GO:0016715">
    <property type="term" value="F:oxidoreductase activity, acting on paired donors, with incorporation or reduction of molecular oxygen, reduced ascorbate as one donor, and incorporation of one atom of oxygen"/>
    <property type="evidence" value="ECO:0007669"/>
    <property type="project" value="InterPro"/>
</dbReference>
<gene>
    <name evidence="5" type="ORF">GSOID_T00005937001</name>
</gene>
<evidence type="ECO:0000256" key="2">
    <source>
        <dbReference type="ARBA" id="ARBA00023157"/>
    </source>
</evidence>
<dbReference type="Gene3D" id="2.60.120.230">
    <property type="match status" value="1"/>
</dbReference>
<name>E4WT62_OIKDI</name>
<sequence>MSAGQLEFPPGAGIHVSGRSGIRSIAIEAHYKVKFHGVDNLTGVEFEFTSEPPQKTVGIYLLASATFQLPPQQTTNVHIGCKFRRNPIEVFAFRAHTHDKGRVVSAYLSRPNTENWTLIGKGNPQWPQGFFTRVGGPITIHKWDQVRAICTFDNNEEHLVTDGPNREDEMCNMYLMYTIPYTFMPNKAPQCWKKAKMGFWDIPNLKLYGILTAIFIPFLAIKIWTDLKSKFGILIFLKFNDRSKIGDALVEMRKCFEKGSCVIYREYKQIKIEKYEFLRETSKYKSYPHILWLHCESESYLDYILPKIKQRLNNDPHLQKSETMKLKDIFLTKKKTSERFLRFYSPQVRYGDWSYTDWFWLLSLMYTSGMERISRIQGFADYKIIQERFASPSGGLVECKKESVVFVEVTFPSEDKVSV</sequence>
<feature type="domain" description="Copper type II ascorbate-dependent monooxygenase C-terminal" evidence="4">
    <location>
        <begin position="57"/>
        <end position="178"/>
    </location>
</feature>